<proteinExistence type="predicted"/>
<comment type="caution">
    <text evidence="3">The sequence shown here is derived from an EMBL/GenBank/DDBJ whole genome shotgun (WGS) entry which is preliminary data.</text>
</comment>
<dbReference type="GO" id="GO:0006313">
    <property type="term" value="P:DNA transposition"/>
    <property type="evidence" value="ECO:0007669"/>
    <property type="project" value="InterPro"/>
</dbReference>
<organism evidence="3 4">
    <name type="scientific">Candidatus Accumulibacter affinis</name>
    <dbReference type="NCBI Taxonomy" id="2954384"/>
    <lineage>
        <taxon>Bacteria</taxon>
        <taxon>Pseudomonadati</taxon>
        <taxon>Pseudomonadota</taxon>
        <taxon>Betaproteobacteria</taxon>
        <taxon>Candidatus Accumulibacter</taxon>
    </lineage>
</organism>
<evidence type="ECO:0000256" key="1">
    <source>
        <dbReference type="SAM" id="MobiDB-lite"/>
    </source>
</evidence>
<feature type="domain" description="Transposase IS116/IS110/IS902 C-terminal" evidence="2">
    <location>
        <begin position="52"/>
        <end position="78"/>
    </location>
</feature>
<dbReference type="GO" id="GO:0003677">
    <property type="term" value="F:DNA binding"/>
    <property type="evidence" value="ECO:0007669"/>
    <property type="project" value="InterPro"/>
</dbReference>
<evidence type="ECO:0000313" key="4">
    <source>
        <dbReference type="Proteomes" id="UP000706151"/>
    </source>
</evidence>
<dbReference type="Pfam" id="PF02371">
    <property type="entry name" value="Transposase_20"/>
    <property type="match status" value="1"/>
</dbReference>
<feature type="region of interest" description="Disordered" evidence="1">
    <location>
        <begin position="34"/>
        <end position="57"/>
    </location>
</feature>
<dbReference type="EMBL" id="JADJOT010000009">
    <property type="protein sequence ID" value="MBK7954395.1"/>
    <property type="molecule type" value="Genomic_DNA"/>
</dbReference>
<dbReference type="InterPro" id="IPR003346">
    <property type="entry name" value="Transposase_20"/>
</dbReference>
<dbReference type="GO" id="GO:0004803">
    <property type="term" value="F:transposase activity"/>
    <property type="evidence" value="ECO:0007669"/>
    <property type="project" value="InterPro"/>
</dbReference>
<reference evidence="3 4" key="1">
    <citation type="submission" date="2020-10" db="EMBL/GenBank/DDBJ databases">
        <title>Connecting structure to function with the recovery of over 1000 high-quality activated sludge metagenome-assembled genomes encoding full-length rRNA genes using long-read sequencing.</title>
        <authorList>
            <person name="Singleton C.M."/>
            <person name="Petriglieri F."/>
            <person name="Kristensen J.M."/>
            <person name="Kirkegaard R.H."/>
            <person name="Michaelsen T.Y."/>
            <person name="Andersen M.H."/>
            <person name="Karst S.M."/>
            <person name="Dueholm M.S."/>
            <person name="Nielsen P.H."/>
            <person name="Albertsen M."/>
        </authorList>
    </citation>
    <scope>NUCLEOTIDE SEQUENCE [LARGE SCALE GENOMIC DNA]</scope>
    <source>
        <strain evidence="3">Fred_18-Q3-R57-64_BAT3C.720</strain>
    </source>
</reference>
<dbReference type="AlphaFoldDB" id="A0A935THP8"/>
<evidence type="ECO:0000259" key="2">
    <source>
        <dbReference type="Pfam" id="PF02371"/>
    </source>
</evidence>
<dbReference type="Proteomes" id="UP000706151">
    <property type="component" value="Unassembled WGS sequence"/>
</dbReference>
<gene>
    <name evidence="3" type="ORF">IPK02_10770</name>
</gene>
<accession>A0A935THP8</accession>
<name>A0A935THP8_9PROT</name>
<evidence type="ECO:0000313" key="3">
    <source>
        <dbReference type="EMBL" id="MBK7954395.1"/>
    </source>
</evidence>
<sequence>MKATQPKAEAQSATQCAEVRSAYPTVQDVRRGLDAHRRHRCDHRSGGHPTGADMSRFPTEGHFASWLGLCPGTKITGGR</sequence>
<protein>
    <submittedName>
        <fullName evidence="3">Transposase</fullName>
    </submittedName>
</protein>